<evidence type="ECO:0000313" key="2">
    <source>
        <dbReference type="EMBL" id="CBG76435.1"/>
    </source>
</evidence>
<gene>
    <name evidence="2" type="primary">OO_Ba0013J05-OO_Ba0033A15.22</name>
</gene>
<dbReference type="AlphaFoldDB" id="D0ABG5"/>
<proteinExistence type="predicted"/>
<evidence type="ECO:0000256" key="1">
    <source>
        <dbReference type="SAM" id="MobiDB-lite"/>
    </source>
</evidence>
<sequence length="147" mass="16684">MVEEREISFDQWAASDVKETTLKEMVKEGVLPAKEIIGWRPTFGKCSSHLKTSCGHTLISSHASYQQQPTEWWANNKPQLKNKRTTTDEKNTRASKQRKLIIDSSDEESKEIQTPSGNTAPSRPTPVRLIPKIKNQTGNLIIFNYIS</sequence>
<name>D0ABG5_9ORYZ</name>
<dbReference type="EMBL" id="FP565616">
    <property type="protein sequence ID" value="CBG76435.1"/>
    <property type="molecule type" value="Genomic_DNA"/>
</dbReference>
<reference evidence="2" key="2">
    <citation type="submission" date="2009-09" db="EMBL/GenBank/DDBJ databases">
        <authorList>
            <person name="Han"/>
            <person name="B"/>
            <person name="Feng"/>
            <person name="Q"/>
            <person name="Huang"/>
            <person name="T"/>
            <person name="Zhao"/>
            <person name="Q"/>
            <person name="Zhu"/>
            <person name="J J.and.Lin."/>
            <person name="Z X."/>
        </authorList>
    </citation>
    <scope>NUCLEOTIDE SEQUENCE</scope>
</reference>
<reference evidence="2" key="1">
    <citation type="journal article" date="2009" name="J. Genet. Genomics">
        <title>Analysis of collinear regions of Oryza AA and CC genomes.</title>
        <authorList>
            <person name="Feng Q."/>
            <person name="Huang T."/>
            <person name="Zhao Q."/>
            <person name="Zhu J."/>
            <person name="Lin Z."/>
            <person name="Han B."/>
        </authorList>
    </citation>
    <scope>NUCLEOTIDE SEQUENCE</scope>
</reference>
<feature type="region of interest" description="Disordered" evidence="1">
    <location>
        <begin position="64"/>
        <end position="127"/>
    </location>
</feature>
<accession>D0ABG5</accession>
<organism evidence="2">
    <name type="scientific">Oryza officinalis</name>
    <dbReference type="NCBI Taxonomy" id="4535"/>
    <lineage>
        <taxon>Eukaryota</taxon>
        <taxon>Viridiplantae</taxon>
        <taxon>Streptophyta</taxon>
        <taxon>Embryophyta</taxon>
        <taxon>Tracheophyta</taxon>
        <taxon>Spermatophyta</taxon>
        <taxon>Magnoliopsida</taxon>
        <taxon>Liliopsida</taxon>
        <taxon>Poales</taxon>
        <taxon>Poaceae</taxon>
        <taxon>BOP clade</taxon>
        <taxon>Oryzoideae</taxon>
        <taxon>Oryzeae</taxon>
        <taxon>Oryzinae</taxon>
        <taxon>Oryza</taxon>
    </lineage>
</organism>
<feature type="compositionally biased region" description="Polar residues" evidence="1">
    <location>
        <begin position="112"/>
        <end position="122"/>
    </location>
</feature>
<protein>
    <submittedName>
        <fullName evidence="2">OO_Ba0013J05-OO_Ba0033A15.22 protein</fullName>
    </submittedName>
</protein>